<dbReference type="Proteomes" id="UP000812966">
    <property type="component" value="Unassembled WGS sequence"/>
</dbReference>
<feature type="region of interest" description="Disordered" evidence="1">
    <location>
        <begin position="143"/>
        <end position="183"/>
    </location>
</feature>
<reference evidence="3" key="1">
    <citation type="submission" date="2020-04" db="EMBL/GenBank/DDBJ databases">
        <title>Analysis of mating type loci in Filobasidium floriforme.</title>
        <authorList>
            <person name="Nowrousian M."/>
        </authorList>
    </citation>
    <scope>NUCLEOTIDE SEQUENCE</scope>
    <source>
        <strain evidence="3">CBS 6242</strain>
    </source>
</reference>
<proteinExistence type="predicted"/>
<feature type="compositionally biased region" description="Acidic residues" evidence="1">
    <location>
        <begin position="58"/>
        <end position="69"/>
    </location>
</feature>
<evidence type="ECO:0000313" key="3">
    <source>
        <dbReference type="EMBL" id="KAG7530730.1"/>
    </source>
</evidence>
<feature type="compositionally biased region" description="Basic and acidic residues" evidence="1">
    <location>
        <begin position="70"/>
        <end position="83"/>
    </location>
</feature>
<comment type="caution">
    <text evidence="3">The sequence shown here is derived from an EMBL/GenBank/DDBJ whole genome shotgun (WGS) entry which is preliminary data.</text>
</comment>
<keyword evidence="2" id="KW-1133">Transmembrane helix</keyword>
<keyword evidence="2" id="KW-0812">Transmembrane</keyword>
<dbReference type="EMBL" id="JABELV010000110">
    <property type="protein sequence ID" value="KAG7530730.1"/>
    <property type="molecule type" value="Genomic_DNA"/>
</dbReference>
<evidence type="ECO:0000313" key="4">
    <source>
        <dbReference type="Proteomes" id="UP000812966"/>
    </source>
</evidence>
<evidence type="ECO:0000256" key="2">
    <source>
        <dbReference type="SAM" id="Phobius"/>
    </source>
</evidence>
<accession>A0A8K0JI57</accession>
<dbReference type="AlphaFoldDB" id="A0A8K0JI57"/>
<protein>
    <submittedName>
        <fullName evidence="3">Uncharacterized protein</fullName>
    </submittedName>
</protein>
<feature type="region of interest" description="Disordered" evidence="1">
    <location>
        <begin position="498"/>
        <end position="528"/>
    </location>
</feature>
<sequence length="550" mass="58753">MACTPTVTTELSTQTLTLYGPTRTAVTQLVTSTYTSRGLSTTSSCISFGRPWATAAGDDNEDDLDDDDGERGADWNPDGDRGWRYGRWRRRQQRSALASIWPRQNGGFCAEWAAVANTVTSREVTTLTSFRQVIRSEVWTFTPSCSASPTTQPTQNSAPSSSSTRVTANPVAGSGAATSSPQEAQPIETAFLQGGPSEVSSSSTMIIVASDIQSSGSPTDASLLSAIQTASNLGSMGHSEIGTIHTTSTRAGSIEAQLSSAGDKISTEVILTASHAPTLAGTSPVSSSTVEEGKSGNDVGGIVAGTIGGIAAVLLLAAAWLWWRRKQRDKQTTLIFAPDMRSPAPAVNDDYPHSITSVSERPLLVSRFSHGSSLRSLGGSTHLFGRRWTGSWFRPISVFGPASPQTPQVPPVPPRFRNIPIDTGSDEGHVYHYGRAVTPVRQDPNQLLGAPLGGEQPRMLQRAGARVTLTPADDEQISTRTLSLSGLSATSLAYHAREGDDLSRYPTNESNRPGDESRREGSWDERPVWREVLRDSGINPVTSRNHPSTF</sequence>
<gene>
    <name evidence="3" type="ORF">FFLO_04838</name>
</gene>
<feature type="region of interest" description="Disordered" evidence="1">
    <location>
        <begin position="56"/>
        <end position="83"/>
    </location>
</feature>
<feature type="compositionally biased region" description="Polar residues" evidence="1">
    <location>
        <begin position="143"/>
        <end position="167"/>
    </location>
</feature>
<keyword evidence="2" id="KW-0472">Membrane</keyword>
<organism evidence="3 4">
    <name type="scientific">Filobasidium floriforme</name>
    <dbReference type="NCBI Taxonomy" id="5210"/>
    <lineage>
        <taxon>Eukaryota</taxon>
        <taxon>Fungi</taxon>
        <taxon>Dikarya</taxon>
        <taxon>Basidiomycota</taxon>
        <taxon>Agaricomycotina</taxon>
        <taxon>Tremellomycetes</taxon>
        <taxon>Filobasidiales</taxon>
        <taxon>Filobasidiaceae</taxon>
        <taxon>Filobasidium</taxon>
    </lineage>
</organism>
<evidence type="ECO:0000256" key="1">
    <source>
        <dbReference type="SAM" id="MobiDB-lite"/>
    </source>
</evidence>
<name>A0A8K0JI57_9TREE</name>
<feature type="compositionally biased region" description="Basic and acidic residues" evidence="1">
    <location>
        <begin position="512"/>
        <end position="528"/>
    </location>
</feature>
<feature type="transmembrane region" description="Helical" evidence="2">
    <location>
        <begin position="299"/>
        <end position="323"/>
    </location>
</feature>
<keyword evidence="4" id="KW-1185">Reference proteome</keyword>